<dbReference type="EMBL" id="LACI01000830">
    <property type="protein sequence ID" value="KJU85869.1"/>
    <property type="molecule type" value="Genomic_DNA"/>
</dbReference>
<keyword evidence="3" id="KW-1185">Reference proteome</keyword>
<evidence type="ECO:0000313" key="3">
    <source>
        <dbReference type="Proteomes" id="UP000033423"/>
    </source>
</evidence>
<name>A0A0F3GV73_9BACT</name>
<evidence type="ECO:0000313" key="2">
    <source>
        <dbReference type="EMBL" id="KJU85869.1"/>
    </source>
</evidence>
<feature type="domain" description="Smr" evidence="1">
    <location>
        <begin position="15"/>
        <end position="97"/>
    </location>
</feature>
<comment type="caution">
    <text evidence="2">The sequence shown here is derived from an EMBL/GenBank/DDBJ whole genome shotgun (WGS) entry which is preliminary data.</text>
</comment>
<dbReference type="SUPFAM" id="SSF160443">
    <property type="entry name" value="SMR domain-like"/>
    <property type="match status" value="1"/>
</dbReference>
<dbReference type="SMART" id="SM00463">
    <property type="entry name" value="SMR"/>
    <property type="match status" value="1"/>
</dbReference>
<dbReference type="PANTHER" id="PTHR35562">
    <property type="entry name" value="DNA ENDONUCLEASE SMRA-RELATED"/>
    <property type="match status" value="1"/>
</dbReference>
<sequence length="99" mass="11000">PIHLHEGMYSVQDFLDLHGCTLAEAELIISGFIKESIRKGYRCIKVIHGRGLRSPNGPVLKSALVKWLSGQMRKYIMAFATAPQYDGGLGALYILLKKV</sequence>
<evidence type="ECO:0000259" key="1">
    <source>
        <dbReference type="PROSITE" id="PS50828"/>
    </source>
</evidence>
<dbReference type="InterPro" id="IPR036063">
    <property type="entry name" value="Smr_dom_sf"/>
</dbReference>
<gene>
    <name evidence="2" type="ORF">MBAV_001937</name>
</gene>
<dbReference type="Proteomes" id="UP000033423">
    <property type="component" value="Unassembled WGS sequence"/>
</dbReference>
<dbReference type="PANTHER" id="PTHR35562:SF2">
    <property type="entry name" value="DNA ENDONUCLEASE SMRA-RELATED"/>
    <property type="match status" value="1"/>
</dbReference>
<accession>A0A0F3GV73</accession>
<dbReference type="AlphaFoldDB" id="A0A0F3GV73"/>
<reference evidence="2 3" key="1">
    <citation type="submission" date="2015-02" db="EMBL/GenBank/DDBJ databases">
        <title>Single-cell genomics of uncultivated deep-branching MTB reveals a conserved set of magnetosome genes.</title>
        <authorList>
            <person name="Kolinko S."/>
            <person name="Richter M."/>
            <person name="Glockner F.O."/>
            <person name="Brachmann A."/>
            <person name="Schuler D."/>
        </authorList>
    </citation>
    <scope>NUCLEOTIDE SEQUENCE [LARGE SCALE GENOMIC DNA]</scope>
    <source>
        <strain evidence="2">TM-1</strain>
    </source>
</reference>
<dbReference type="PROSITE" id="PS50828">
    <property type="entry name" value="SMR"/>
    <property type="match status" value="1"/>
</dbReference>
<protein>
    <submittedName>
        <fullName evidence="2">Smr domain-containing protein</fullName>
    </submittedName>
</protein>
<dbReference type="Pfam" id="PF01713">
    <property type="entry name" value="Smr"/>
    <property type="match status" value="1"/>
</dbReference>
<dbReference type="InterPro" id="IPR002625">
    <property type="entry name" value="Smr_dom"/>
</dbReference>
<proteinExistence type="predicted"/>
<feature type="non-terminal residue" evidence="2">
    <location>
        <position position="1"/>
    </location>
</feature>
<dbReference type="Gene3D" id="3.30.1370.110">
    <property type="match status" value="1"/>
</dbReference>
<organism evidence="2 3">
    <name type="scientific">Candidatus Magnetobacterium bavaricum</name>
    <dbReference type="NCBI Taxonomy" id="29290"/>
    <lineage>
        <taxon>Bacteria</taxon>
        <taxon>Pseudomonadati</taxon>
        <taxon>Nitrospirota</taxon>
        <taxon>Thermodesulfovibrionia</taxon>
        <taxon>Thermodesulfovibrionales</taxon>
        <taxon>Candidatus Magnetobacteriaceae</taxon>
        <taxon>Candidatus Magnetobacterium</taxon>
    </lineage>
</organism>